<proteinExistence type="predicted"/>
<dbReference type="Proteomes" id="UP000670475">
    <property type="component" value="Unassembled WGS sequence"/>
</dbReference>
<dbReference type="EMBL" id="JAGIQL010000045">
    <property type="protein sequence ID" value="MBP0458562.1"/>
    <property type="molecule type" value="Genomic_DNA"/>
</dbReference>
<comment type="caution">
    <text evidence="6">The sequence shown here is derived from an EMBL/GenBank/DDBJ whole genome shotgun (WGS) entry which is preliminary data.</text>
</comment>
<dbReference type="GO" id="GO:0000976">
    <property type="term" value="F:transcription cis-regulatory region binding"/>
    <property type="evidence" value="ECO:0007669"/>
    <property type="project" value="TreeGrafter"/>
</dbReference>
<dbReference type="AlphaFoldDB" id="A0A940MFA4"/>
<accession>A0A940MFA4</accession>
<keyword evidence="2 4" id="KW-0238">DNA-binding</keyword>
<dbReference type="InterPro" id="IPR001647">
    <property type="entry name" value="HTH_TetR"/>
</dbReference>
<dbReference type="Gene3D" id="1.10.357.10">
    <property type="entry name" value="Tetracycline Repressor, domain 2"/>
    <property type="match status" value="1"/>
</dbReference>
<keyword evidence="3" id="KW-0804">Transcription</keyword>
<dbReference type="RefSeq" id="WP_209340317.1">
    <property type="nucleotide sequence ID" value="NZ_JAGIQL010000045.1"/>
</dbReference>
<evidence type="ECO:0000256" key="4">
    <source>
        <dbReference type="PROSITE-ProRule" id="PRU00335"/>
    </source>
</evidence>
<keyword evidence="7" id="KW-1185">Reference proteome</keyword>
<evidence type="ECO:0000259" key="5">
    <source>
        <dbReference type="PROSITE" id="PS50977"/>
    </source>
</evidence>
<dbReference type="PANTHER" id="PTHR30055:SF238">
    <property type="entry name" value="MYCOFACTOCIN BIOSYNTHESIS TRANSCRIPTIONAL REGULATOR MFTR-RELATED"/>
    <property type="match status" value="1"/>
</dbReference>
<feature type="DNA-binding region" description="H-T-H motif" evidence="4">
    <location>
        <begin position="29"/>
        <end position="48"/>
    </location>
</feature>
<reference evidence="6" key="1">
    <citation type="submission" date="2021-03" db="EMBL/GenBank/DDBJ databases">
        <title>Whole genome sequence of Streptomyces bomunensis MMS17-BM035.</title>
        <authorList>
            <person name="Lee J.H."/>
        </authorList>
    </citation>
    <scope>NUCLEOTIDE SEQUENCE</scope>
    <source>
        <strain evidence="6">MMS17-BM035</strain>
    </source>
</reference>
<organism evidence="6 7">
    <name type="scientific">Streptomyces montanisoli</name>
    <dbReference type="NCBI Taxonomy" id="2798581"/>
    <lineage>
        <taxon>Bacteria</taxon>
        <taxon>Bacillati</taxon>
        <taxon>Actinomycetota</taxon>
        <taxon>Actinomycetes</taxon>
        <taxon>Kitasatosporales</taxon>
        <taxon>Streptomycetaceae</taxon>
        <taxon>Streptomyces</taxon>
    </lineage>
</organism>
<dbReference type="GO" id="GO:0003700">
    <property type="term" value="F:DNA-binding transcription factor activity"/>
    <property type="evidence" value="ECO:0007669"/>
    <property type="project" value="TreeGrafter"/>
</dbReference>
<dbReference type="PRINTS" id="PR00455">
    <property type="entry name" value="HTHTETR"/>
</dbReference>
<dbReference type="Pfam" id="PF00440">
    <property type="entry name" value="TetR_N"/>
    <property type="match status" value="1"/>
</dbReference>
<keyword evidence="1" id="KW-0805">Transcription regulation</keyword>
<name>A0A940MFA4_9ACTN</name>
<dbReference type="InterPro" id="IPR009057">
    <property type="entry name" value="Homeodomain-like_sf"/>
</dbReference>
<sequence length="192" mass="20434">MARWQPNAPERLVVAALDLFAERGYESTTVIDIAERAGLTKSTFFRHFPDKREVLFAGGGSMADVLAEGIAAAPDTAAPLEAVAHGLDAVGREVFVPARRAFATKRQTVIAANPELREREALKGIDLTAAMAGALRSRGVSDVASRVAVQLGALVMKIAYERWTGTDEGEEFGDVARQALAEVREAGALSLA</sequence>
<dbReference type="InterPro" id="IPR050109">
    <property type="entry name" value="HTH-type_TetR-like_transc_reg"/>
</dbReference>
<evidence type="ECO:0000256" key="1">
    <source>
        <dbReference type="ARBA" id="ARBA00023015"/>
    </source>
</evidence>
<feature type="domain" description="HTH tetR-type" evidence="5">
    <location>
        <begin position="6"/>
        <end position="66"/>
    </location>
</feature>
<dbReference type="PROSITE" id="PS50977">
    <property type="entry name" value="HTH_TETR_2"/>
    <property type="match status" value="1"/>
</dbReference>
<evidence type="ECO:0000256" key="2">
    <source>
        <dbReference type="ARBA" id="ARBA00023125"/>
    </source>
</evidence>
<evidence type="ECO:0000313" key="6">
    <source>
        <dbReference type="EMBL" id="MBP0458562.1"/>
    </source>
</evidence>
<evidence type="ECO:0000313" key="7">
    <source>
        <dbReference type="Proteomes" id="UP000670475"/>
    </source>
</evidence>
<dbReference type="PANTHER" id="PTHR30055">
    <property type="entry name" value="HTH-TYPE TRANSCRIPTIONAL REGULATOR RUTR"/>
    <property type="match status" value="1"/>
</dbReference>
<protein>
    <submittedName>
        <fullName evidence="6">TetR family transcriptional regulator</fullName>
    </submittedName>
</protein>
<dbReference type="SUPFAM" id="SSF46689">
    <property type="entry name" value="Homeodomain-like"/>
    <property type="match status" value="1"/>
</dbReference>
<evidence type="ECO:0000256" key="3">
    <source>
        <dbReference type="ARBA" id="ARBA00023163"/>
    </source>
</evidence>
<gene>
    <name evidence="6" type="ORF">JFN87_13770</name>
</gene>